<gene>
    <name evidence="1" type="ORF">ABT39_MTgene3589</name>
</gene>
<reference evidence="1" key="1">
    <citation type="journal article" date="2015" name="Genome Biol. Evol.">
        <title>Organellar Genomes of White Spruce (Picea glauca): Assembly and Annotation.</title>
        <authorList>
            <person name="Jackman S.D."/>
            <person name="Warren R.L."/>
            <person name="Gibb E.A."/>
            <person name="Vandervalk B.P."/>
            <person name="Mohamadi H."/>
            <person name="Chu J."/>
            <person name="Raymond A."/>
            <person name="Pleasance S."/>
            <person name="Coope R."/>
            <person name="Wildung M.R."/>
            <person name="Ritland C.E."/>
            <person name="Bousquet J."/>
            <person name="Jones S.J."/>
            <person name="Bohlmann J."/>
            <person name="Birol I."/>
        </authorList>
    </citation>
    <scope>NUCLEOTIDE SEQUENCE [LARGE SCALE GENOMIC DNA]</scope>
    <source>
        <tissue evidence="1">Flushing bud</tissue>
    </source>
</reference>
<evidence type="ECO:0000313" key="1">
    <source>
        <dbReference type="EMBL" id="KUM45174.1"/>
    </source>
</evidence>
<organism evidence="1">
    <name type="scientific">Picea glauca</name>
    <name type="common">White spruce</name>
    <name type="synonym">Pinus glauca</name>
    <dbReference type="NCBI Taxonomy" id="3330"/>
    <lineage>
        <taxon>Eukaryota</taxon>
        <taxon>Viridiplantae</taxon>
        <taxon>Streptophyta</taxon>
        <taxon>Embryophyta</taxon>
        <taxon>Tracheophyta</taxon>
        <taxon>Spermatophyta</taxon>
        <taxon>Pinopsida</taxon>
        <taxon>Pinidae</taxon>
        <taxon>Conifers I</taxon>
        <taxon>Pinales</taxon>
        <taxon>Pinaceae</taxon>
        <taxon>Picea</taxon>
    </lineage>
</organism>
<keyword evidence="1" id="KW-0496">Mitochondrion</keyword>
<sequence length="58" mass="6623">MDHRCNHPGSDHQQQFQGFINTLPEAIDTSELSRTRLGKRLNQDLRSIFVFVYGGSGF</sequence>
<proteinExistence type="predicted"/>
<geneLocation type="mitochondrion" evidence="1"/>
<protein>
    <submittedName>
        <fullName evidence="1">Uncharacterized protein</fullName>
    </submittedName>
</protein>
<dbReference type="EMBL" id="LKAM01000025">
    <property type="protein sequence ID" value="KUM45174.1"/>
    <property type="molecule type" value="Genomic_DNA"/>
</dbReference>
<comment type="caution">
    <text evidence="1">The sequence shown here is derived from an EMBL/GenBank/DDBJ whole genome shotgun (WGS) entry which is preliminary data.</text>
</comment>
<accession>A0A101LTR1</accession>
<dbReference type="AlphaFoldDB" id="A0A101LTR1"/>
<name>A0A101LTR1_PICGL</name>